<accession>A0A495UL44</accession>
<comment type="caution">
    <text evidence="1">The sequence shown here is derived from an EMBL/GenBank/DDBJ whole genome shotgun (WGS) entry which is preliminary data.</text>
</comment>
<proteinExistence type="predicted"/>
<evidence type="ECO:0000313" key="2">
    <source>
        <dbReference type="Proteomes" id="UP000274556"/>
    </source>
</evidence>
<name>A0A495UL44_9GAMM</name>
<keyword evidence="2" id="KW-1185">Reference proteome</keyword>
<dbReference type="EMBL" id="RBXL01000002">
    <property type="protein sequence ID" value="RKT38006.1"/>
    <property type="molecule type" value="Genomic_DNA"/>
</dbReference>
<evidence type="ECO:0000313" key="1">
    <source>
        <dbReference type="EMBL" id="RKT38006.1"/>
    </source>
</evidence>
<dbReference type="Proteomes" id="UP000274556">
    <property type="component" value="Unassembled WGS sequence"/>
</dbReference>
<sequence>MPCVRAARARPRWSTSIVEQAAETADGLPVPERLERKTWQAISGIQRFYLRMLDMETSGASKLDNDQSFAKAFRVDDDAAMMASTNPNAGRLKAVTEFEPRDLTDRTELGATPLAALFIAIREFLADKDPEIVMANLRDAIPDDLHRRPLLIDMTAFIAAKARGLGIRRAAEAIAKPMRNQRLQ</sequence>
<dbReference type="AlphaFoldDB" id="A0A495UL44"/>
<protein>
    <submittedName>
        <fullName evidence="1">Uncharacterized protein</fullName>
    </submittedName>
</protein>
<organism evidence="1 2">
    <name type="scientific">Thiocapsa rosea</name>
    <dbReference type="NCBI Taxonomy" id="69360"/>
    <lineage>
        <taxon>Bacteria</taxon>
        <taxon>Pseudomonadati</taxon>
        <taxon>Pseudomonadota</taxon>
        <taxon>Gammaproteobacteria</taxon>
        <taxon>Chromatiales</taxon>
        <taxon>Chromatiaceae</taxon>
        <taxon>Thiocapsa</taxon>
    </lineage>
</organism>
<reference evidence="1 2" key="1">
    <citation type="submission" date="2018-10" db="EMBL/GenBank/DDBJ databases">
        <title>Genomic Encyclopedia of Archaeal and Bacterial Type Strains, Phase II (KMG-II): from individual species to whole genera.</title>
        <authorList>
            <person name="Goeker M."/>
        </authorList>
    </citation>
    <scope>NUCLEOTIDE SEQUENCE [LARGE SCALE GENOMIC DNA]</scope>
    <source>
        <strain evidence="1 2">DSM 235</strain>
    </source>
</reference>
<gene>
    <name evidence="1" type="ORF">BDD21_5526</name>
</gene>